<protein>
    <recommendedName>
        <fullName evidence="4">tRNA pseudouridine synthase A</fullName>
        <ecNumber evidence="4">5.4.99.12</ecNumber>
    </recommendedName>
    <alternativeName>
        <fullName evidence="4">tRNA pseudouridine(38-40) synthase</fullName>
    </alternativeName>
    <alternativeName>
        <fullName evidence="4">tRNA pseudouridylate synthase I</fullName>
    </alternativeName>
    <alternativeName>
        <fullName evidence="4">tRNA-uridine isomerase I</fullName>
    </alternativeName>
</protein>
<keyword evidence="2 4" id="KW-0819">tRNA processing</keyword>
<dbReference type="HAMAP" id="MF_00171">
    <property type="entry name" value="TruA"/>
    <property type="match status" value="1"/>
</dbReference>
<dbReference type="RefSeq" id="WP_068321799.1">
    <property type="nucleotide sequence ID" value="NZ_CP010835.1"/>
</dbReference>
<sequence>MRVALKIAYDGTRFHGFQRQPNVRTVEGGIIKALNDAGIEFTDFKSASRTDRGVSALGNVVALTTDDERILNPMVLNGRLEDIWVLSAVKVPQDFHPRFWAKSKVYRYYLPSWGLDVEKVKECSKLFLGVHDFSAFARVDGRDTFRSIDRIEVWESGPILVVEVEAKSFLWEMVRRIVKALELCGSGKLGSQDIKEMLQGTYERSRKVPPAPPEGLLLVEVKYEAITFPLDERSLKKFRKEVEERAKARMMLSYLTLDMIKV</sequence>
<dbReference type="GO" id="GO:0031119">
    <property type="term" value="P:tRNA pseudouridine synthesis"/>
    <property type="evidence" value="ECO:0007669"/>
    <property type="project" value="UniProtKB-UniRule"/>
</dbReference>
<dbReference type="PANTHER" id="PTHR11142">
    <property type="entry name" value="PSEUDOURIDYLATE SYNTHASE"/>
    <property type="match status" value="1"/>
</dbReference>
<evidence type="ECO:0000256" key="2">
    <source>
        <dbReference type="ARBA" id="ARBA00022694"/>
    </source>
</evidence>
<dbReference type="STRING" id="1609559.TQ32_04980"/>
<dbReference type="EMBL" id="CP010835">
    <property type="protein sequence ID" value="AMM53905.1"/>
    <property type="molecule type" value="Genomic_DNA"/>
</dbReference>
<dbReference type="Pfam" id="PF01416">
    <property type="entry name" value="PseudoU_synth_1"/>
    <property type="match status" value="1"/>
</dbReference>
<dbReference type="NCBIfam" id="TIGR00071">
    <property type="entry name" value="hisT_truA"/>
    <property type="match status" value="1"/>
</dbReference>
<dbReference type="EC" id="5.4.99.12" evidence="4"/>
<evidence type="ECO:0000256" key="7">
    <source>
        <dbReference type="RuleBase" id="RU003792"/>
    </source>
</evidence>
<evidence type="ECO:0000256" key="1">
    <source>
        <dbReference type="ARBA" id="ARBA00009375"/>
    </source>
</evidence>
<feature type="domain" description="Pseudouridine synthase I TruA alpha/beta" evidence="8">
    <location>
        <begin position="125"/>
        <end position="224"/>
    </location>
</feature>
<evidence type="ECO:0000256" key="4">
    <source>
        <dbReference type="HAMAP-Rule" id="MF_00171"/>
    </source>
</evidence>
<evidence type="ECO:0000256" key="5">
    <source>
        <dbReference type="PIRSR" id="PIRSR001430-1"/>
    </source>
</evidence>
<accession>A0A127B9J9</accession>
<comment type="function">
    <text evidence="4">Formation of pseudouridine at positions 38, 39 and 40 in the anticodon stem and loop of transfer RNAs.</text>
</comment>
<organism evidence="9 10">
    <name type="scientific">Pyrococcus kukulkanii</name>
    <dbReference type="NCBI Taxonomy" id="1609559"/>
    <lineage>
        <taxon>Archaea</taxon>
        <taxon>Methanobacteriati</taxon>
        <taxon>Methanobacteriota</taxon>
        <taxon>Thermococci</taxon>
        <taxon>Thermococcales</taxon>
        <taxon>Thermococcaceae</taxon>
        <taxon>Pyrococcus</taxon>
    </lineage>
</organism>
<dbReference type="KEGG" id="pyc:TQ32_04980"/>
<feature type="binding site" evidence="4 6">
    <location>
        <position position="106"/>
    </location>
    <ligand>
        <name>substrate</name>
    </ligand>
</feature>
<evidence type="ECO:0000313" key="9">
    <source>
        <dbReference type="EMBL" id="AMM53905.1"/>
    </source>
</evidence>
<reference evidence="9 10" key="2">
    <citation type="journal article" date="2016" name="Int. J. Syst. Evol. Microbiol.">
        <title>Pyrococcus kukulkanii sp. nov., a hyperthermophilic, piezophilic archaeon isolated from a deep-sea hydrothermal vent.</title>
        <authorList>
            <person name="Callac N."/>
            <person name="Oger P."/>
            <person name="Lesongeur F."/>
            <person name="Rattray J.E."/>
            <person name="Vannier P."/>
            <person name="Michoud G."/>
            <person name="Beauverger M."/>
            <person name="Gayet N."/>
            <person name="Rouxel O."/>
            <person name="Jebbar M."/>
            <person name="Godfroy A."/>
        </authorList>
    </citation>
    <scope>NUCLEOTIDE SEQUENCE [LARGE SCALE GENOMIC DNA]</scope>
    <source>
        <strain evidence="9 10">NCB100</strain>
    </source>
</reference>
<proteinExistence type="inferred from homology"/>
<evidence type="ECO:0000256" key="3">
    <source>
        <dbReference type="ARBA" id="ARBA00023235"/>
    </source>
</evidence>
<dbReference type="InterPro" id="IPR020095">
    <property type="entry name" value="PsdUridine_synth_TruA_C"/>
</dbReference>
<dbReference type="GO" id="GO:0160147">
    <property type="term" value="F:tRNA pseudouridine(38-40) synthase activity"/>
    <property type="evidence" value="ECO:0007669"/>
    <property type="project" value="UniProtKB-EC"/>
</dbReference>
<dbReference type="InterPro" id="IPR020094">
    <property type="entry name" value="TruA/RsuA/RluB/E/F_N"/>
</dbReference>
<dbReference type="GeneID" id="28491165"/>
<dbReference type="InterPro" id="IPR001406">
    <property type="entry name" value="PsdUridine_synth_TruA"/>
</dbReference>
<dbReference type="GO" id="GO:0003723">
    <property type="term" value="F:RNA binding"/>
    <property type="evidence" value="ECO:0007669"/>
    <property type="project" value="InterPro"/>
</dbReference>
<dbReference type="InterPro" id="IPR020097">
    <property type="entry name" value="PsdUridine_synth_TruA_a/b_dom"/>
</dbReference>
<dbReference type="Gene3D" id="3.30.70.580">
    <property type="entry name" value="Pseudouridine synthase I, catalytic domain, N-terminal subdomain"/>
    <property type="match status" value="1"/>
</dbReference>
<comment type="caution">
    <text evidence="4">Lacks conserved residue(s) required for the propagation of feature annotation.</text>
</comment>
<comment type="similarity">
    <text evidence="1 4 7">Belongs to the tRNA pseudouridine synthase TruA family.</text>
</comment>
<dbReference type="OrthoDB" id="25720at2157"/>
<name>A0A127B9J9_9EURY</name>
<dbReference type="AlphaFoldDB" id="A0A127B9J9"/>
<dbReference type="SUPFAM" id="SSF55120">
    <property type="entry name" value="Pseudouridine synthase"/>
    <property type="match status" value="1"/>
</dbReference>
<dbReference type="PANTHER" id="PTHR11142:SF0">
    <property type="entry name" value="TRNA PSEUDOURIDINE SYNTHASE-LIKE 1"/>
    <property type="match status" value="1"/>
</dbReference>
<evidence type="ECO:0000256" key="6">
    <source>
        <dbReference type="PIRSR" id="PIRSR001430-2"/>
    </source>
</evidence>
<gene>
    <name evidence="4" type="primary">truA</name>
    <name evidence="9" type="ORF">TQ32_04980</name>
</gene>
<reference evidence="10" key="1">
    <citation type="submission" date="2015-02" db="EMBL/GenBank/DDBJ databases">
        <title>Pyrococcus kukulkanii sp. nov., a novel hyperthermophilic archaeon isolated from a deep-sea hydrothermal vent at the Guaymas Basin.</title>
        <authorList>
            <person name="Oger P.M."/>
            <person name="Callac N."/>
            <person name="Jebbar M."/>
            <person name="Godfroy A."/>
        </authorList>
    </citation>
    <scope>NUCLEOTIDE SEQUENCE [LARGE SCALE GENOMIC DNA]</scope>
    <source>
        <strain evidence="10">NCB100</strain>
    </source>
</reference>
<keyword evidence="3 4" id="KW-0413">Isomerase</keyword>
<dbReference type="Proteomes" id="UP000070587">
    <property type="component" value="Chromosome"/>
</dbReference>
<evidence type="ECO:0000313" key="10">
    <source>
        <dbReference type="Proteomes" id="UP000070587"/>
    </source>
</evidence>
<dbReference type="PIRSF" id="PIRSF001430">
    <property type="entry name" value="tRNA_psdUrid_synth"/>
    <property type="match status" value="1"/>
</dbReference>
<dbReference type="Gene3D" id="3.30.70.660">
    <property type="entry name" value="Pseudouridine synthase I, catalytic domain, C-terminal subdomain"/>
    <property type="match status" value="1"/>
</dbReference>
<dbReference type="InterPro" id="IPR020103">
    <property type="entry name" value="PsdUridine_synth_cat_dom_sf"/>
</dbReference>
<dbReference type="PATRIC" id="fig|1609559.3.peg.1034"/>
<comment type="catalytic activity">
    <reaction evidence="4 7">
        <text>uridine(38/39/40) in tRNA = pseudouridine(38/39/40) in tRNA</text>
        <dbReference type="Rhea" id="RHEA:22376"/>
        <dbReference type="Rhea" id="RHEA-COMP:10085"/>
        <dbReference type="Rhea" id="RHEA-COMP:10087"/>
        <dbReference type="ChEBI" id="CHEBI:65314"/>
        <dbReference type="ChEBI" id="CHEBI:65315"/>
        <dbReference type="EC" id="5.4.99.12"/>
    </reaction>
</comment>
<dbReference type="CDD" id="cd02866">
    <property type="entry name" value="PseudoU_synth_TruA_Archea"/>
    <property type="match status" value="1"/>
</dbReference>
<evidence type="ECO:0000259" key="8">
    <source>
        <dbReference type="Pfam" id="PF01416"/>
    </source>
</evidence>
<feature type="active site" description="Nucleophile" evidence="4 5">
    <location>
        <position position="51"/>
    </location>
</feature>